<evidence type="ECO:0000313" key="7">
    <source>
        <dbReference type="Proteomes" id="UP000278334"/>
    </source>
</evidence>
<dbReference type="Pfam" id="PF00581">
    <property type="entry name" value="Rhodanese"/>
    <property type="match status" value="1"/>
</dbReference>
<keyword evidence="5" id="KW-0808">Transferase</keyword>
<dbReference type="CDD" id="cd00158">
    <property type="entry name" value="RHOD"/>
    <property type="match status" value="1"/>
</dbReference>
<proteinExistence type="predicted"/>
<dbReference type="SUPFAM" id="SSF52821">
    <property type="entry name" value="Rhodanese/Cell cycle control phosphatase"/>
    <property type="match status" value="1"/>
</dbReference>
<feature type="domain" description="Rhodanese" evidence="2">
    <location>
        <begin position="51"/>
        <end position="140"/>
    </location>
</feature>
<dbReference type="KEGG" id="bthg:MS2017_0282"/>
<dbReference type="Gene3D" id="3.40.250.10">
    <property type="entry name" value="Rhodanese-like domain"/>
    <property type="match status" value="1"/>
</dbReference>
<dbReference type="EMBL" id="CAESAQ020000052">
    <property type="protein sequence ID" value="CAB5499362.1"/>
    <property type="molecule type" value="Genomic_DNA"/>
</dbReference>
<reference evidence="4 8" key="4">
    <citation type="submission" date="2020-05" db="EMBL/GenBank/DDBJ databases">
        <authorList>
            <person name="Petersen J."/>
            <person name="Sayavedra L."/>
        </authorList>
    </citation>
    <scope>NUCLEOTIDE SEQUENCE [LARGE SCALE GENOMIC DNA]</scope>
    <source>
        <strain evidence="4">B thermophilus SOXS</strain>
    </source>
</reference>
<evidence type="ECO:0000313" key="3">
    <source>
        <dbReference type="EMBL" id="AYQ56032.1"/>
    </source>
</evidence>
<dbReference type="EMBL" id="CP024634">
    <property type="protein sequence ID" value="AYQ56032.1"/>
    <property type="molecule type" value="Genomic_DNA"/>
</dbReference>
<dbReference type="Proteomes" id="UP000182798">
    <property type="component" value="Unassembled WGS sequence"/>
</dbReference>
<dbReference type="PANTHER" id="PTHR43031">
    <property type="entry name" value="FAD-DEPENDENT OXIDOREDUCTASE"/>
    <property type="match status" value="1"/>
</dbReference>
<evidence type="ECO:0000256" key="1">
    <source>
        <dbReference type="SAM" id="Phobius"/>
    </source>
</evidence>
<keyword evidence="8" id="KW-1185">Reference proteome</keyword>
<dbReference type="InterPro" id="IPR036873">
    <property type="entry name" value="Rhodanese-like_dom_sf"/>
</dbReference>
<dbReference type="PANTHER" id="PTHR43031:SF1">
    <property type="entry name" value="PYRIDINE NUCLEOTIDE-DISULPHIDE OXIDOREDUCTASE"/>
    <property type="match status" value="1"/>
</dbReference>
<sequence length="141" mass="15922">MELLEFLLNDDQIFTTITLFVLIALLIGNIIADKLKKYEDVDVNNAVTLMDEKNLIVLDVREVKEYQKDGYIPNAIHIPLSQVKNKLDTLDSSKKVLVYCRSGSRSAHISGLLTRNGFEQVYNLKGGISAWKKANLPIKTK</sequence>
<dbReference type="SMART" id="SM00450">
    <property type="entry name" value="RHOD"/>
    <property type="match status" value="1"/>
</dbReference>
<dbReference type="OrthoDB" id="9808735at2"/>
<dbReference type="Proteomes" id="UP000643672">
    <property type="component" value="Unassembled WGS sequence"/>
</dbReference>
<dbReference type="InterPro" id="IPR001763">
    <property type="entry name" value="Rhodanese-like_dom"/>
</dbReference>
<evidence type="ECO:0000313" key="4">
    <source>
        <dbReference type="EMBL" id="CAB5499362.1"/>
    </source>
</evidence>
<keyword evidence="1" id="KW-0812">Transmembrane</keyword>
<dbReference type="RefSeq" id="WP_071563501.1">
    <property type="nucleotide sequence ID" value="NZ_CAESAQ020000052.1"/>
</dbReference>
<name>A0A1J5TXA8_9GAMM</name>
<evidence type="ECO:0000313" key="5">
    <source>
        <dbReference type="EMBL" id="OIR25440.1"/>
    </source>
</evidence>
<reference evidence="6" key="1">
    <citation type="submission" date="2016-09" db="EMBL/GenBank/DDBJ databases">
        <title>Genome Sequence of Bathymodiolus thermophilus sulfur-oxidizing gill endosymbiont.</title>
        <authorList>
            <person name="Ponnudurai R."/>
            <person name="Kleiner M."/>
            <person name="Sayavedra L."/>
            <person name="Thuermer A."/>
            <person name="Felbeck H."/>
            <person name="Schlueter R."/>
            <person name="Schweder T."/>
            <person name="Markert S."/>
        </authorList>
    </citation>
    <scope>NUCLEOTIDE SEQUENCE [LARGE SCALE GENOMIC DNA]</scope>
    <source>
        <strain evidence="6">BAT/CrabSpa'14</strain>
    </source>
</reference>
<organism evidence="5 6">
    <name type="scientific">Bathymodiolus thermophilus thioautotrophic gill symbiont</name>
    <dbReference type="NCBI Taxonomy" id="2360"/>
    <lineage>
        <taxon>Bacteria</taxon>
        <taxon>Pseudomonadati</taxon>
        <taxon>Pseudomonadota</taxon>
        <taxon>Gammaproteobacteria</taxon>
        <taxon>sulfur-oxidizing symbionts</taxon>
    </lineage>
</organism>
<feature type="transmembrane region" description="Helical" evidence="1">
    <location>
        <begin position="12"/>
        <end position="32"/>
    </location>
</feature>
<dbReference type="EMBL" id="MIQH01000327">
    <property type="protein sequence ID" value="OIR25440.1"/>
    <property type="molecule type" value="Genomic_DNA"/>
</dbReference>
<gene>
    <name evidence="5" type="ORF">BGC33_06595</name>
    <name evidence="3" type="ORF">MS2017_0282</name>
    <name evidence="4" type="ORF">THERMOS_1022</name>
</gene>
<reference evidence="5" key="2">
    <citation type="journal article" date="2017" name="Stand. Genomic Sci.">
        <title>Genome sequence of the sulfur-oxidizing Bathymodiolus thermophilus gill endosymbiont.</title>
        <authorList>
            <person name="Ponnudurai R."/>
            <person name="Sayavedra L."/>
            <person name="Kleiner M."/>
            <person name="Heiden S.E."/>
            <person name="Thurmer A."/>
            <person name="Felbeck H."/>
            <person name="Schluter R."/>
            <person name="Sievert S.M."/>
            <person name="Daniel R."/>
            <person name="Schweder T."/>
            <person name="Markert S."/>
        </authorList>
    </citation>
    <scope>NUCLEOTIDE SEQUENCE</scope>
    <source>
        <strain evidence="5">BAT/CrabSpa'14</strain>
    </source>
</reference>
<dbReference type="InterPro" id="IPR050229">
    <property type="entry name" value="GlpE_sulfurtransferase"/>
</dbReference>
<evidence type="ECO:0000313" key="8">
    <source>
        <dbReference type="Proteomes" id="UP000643672"/>
    </source>
</evidence>
<evidence type="ECO:0000313" key="6">
    <source>
        <dbReference type="Proteomes" id="UP000182798"/>
    </source>
</evidence>
<keyword evidence="1" id="KW-0472">Membrane</keyword>
<dbReference type="AlphaFoldDB" id="A0A1J5TXA8"/>
<reference evidence="3 7" key="3">
    <citation type="submission" date="2017-11" db="EMBL/GenBank/DDBJ databases">
        <title>Genome sequence of the bacterial symbiont EPR9N from a vent mussel Bathymodiolus thermophilus.</title>
        <authorList>
            <person name="Won Y.-J."/>
        </authorList>
    </citation>
    <scope>NUCLEOTIDE SEQUENCE [LARGE SCALE GENOMIC DNA]</scope>
    <source>
        <strain evidence="3 7">EPR9N</strain>
    </source>
</reference>
<evidence type="ECO:0000259" key="2">
    <source>
        <dbReference type="PROSITE" id="PS50206"/>
    </source>
</evidence>
<protein>
    <submittedName>
        <fullName evidence="3">Rhodanese domain-containing protein</fullName>
    </submittedName>
    <submittedName>
        <fullName evidence="4 5">Sulfurtransferase</fullName>
    </submittedName>
</protein>
<dbReference type="GO" id="GO:0016740">
    <property type="term" value="F:transferase activity"/>
    <property type="evidence" value="ECO:0007669"/>
    <property type="project" value="UniProtKB-KW"/>
</dbReference>
<dbReference type="PROSITE" id="PS50206">
    <property type="entry name" value="RHODANESE_3"/>
    <property type="match status" value="1"/>
</dbReference>
<keyword evidence="1" id="KW-1133">Transmembrane helix</keyword>
<dbReference type="Proteomes" id="UP000278334">
    <property type="component" value="Chromosome"/>
</dbReference>
<accession>A0A1J5TXA8</accession>